<comment type="caution">
    <text evidence="5">The sequence shown here is derived from an EMBL/GenBank/DDBJ whole genome shotgun (WGS) entry which is preliminary data.</text>
</comment>
<dbReference type="SUPFAM" id="SSF53335">
    <property type="entry name" value="S-adenosyl-L-methionine-dependent methyltransferases"/>
    <property type="match status" value="1"/>
</dbReference>
<feature type="domain" description="Methyltransferase" evidence="4">
    <location>
        <begin position="36"/>
        <end position="130"/>
    </location>
</feature>
<dbReference type="InterPro" id="IPR029063">
    <property type="entry name" value="SAM-dependent_MTases_sf"/>
</dbReference>
<dbReference type="GO" id="GO:0032259">
    <property type="term" value="P:methylation"/>
    <property type="evidence" value="ECO:0007669"/>
    <property type="project" value="UniProtKB-KW"/>
</dbReference>
<evidence type="ECO:0000313" key="5">
    <source>
        <dbReference type="EMBL" id="GGC18912.1"/>
    </source>
</evidence>
<keyword evidence="6" id="KW-1185">Reference proteome</keyword>
<evidence type="ECO:0000313" key="6">
    <source>
        <dbReference type="Proteomes" id="UP000645462"/>
    </source>
</evidence>
<gene>
    <name evidence="5" type="ORF">GCM10011363_39480</name>
</gene>
<dbReference type="Gene3D" id="3.40.50.150">
    <property type="entry name" value="Vaccinia Virus protein VP39"/>
    <property type="match status" value="1"/>
</dbReference>
<proteinExistence type="predicted"/>
<dbReference type="GO" id="GO:0008168">
    <property type="term" value="F:methyltransferase activity"/>
    <property type="evidence" value="ECO:0007669"/>
    <property type="project" value="UniProtKB-KW"/>
</dbReference>
<dbReference type="PANTHER" id="PTHR43464">
    <property type="entry name" value="METHYLTRANSFERASE"/>
    <property type="match status" value="1"/>
</dbReference>
<keyword evidence="3" id="KW-0949">S-adenosyl-L-methionine</keyword>
<keyword evidence="1 5" id="KW-0489">Methyltransferase</keyword>
<name>A0ABQ1L5W1_9RHOB</name>
<evidence type="ECO:0000256" key="3">
    <source>
        <dbReference type="ARBA" id="ARBA00022691"/>
    </source>
</evidence>
<evidence type="ECO:0000259" key="4">
    <source>
        <dbReference type="Pfam" id="PF13847"/>
    </source>
</evidence>
<evidence type="ECO:0000256" key="1">
    <source>
        <dbReference type="ARBA" id="ARBA00022603"/>
    </source>
</evidence>
<accession>A0ABQ1L5W1</accession>
<dbReference type="EMBL" id="BMFC01000015">
    <property type="protein sequence ID" value="GGC18912.1"/>
    <property type="molecule type" value="Genomic_DNA"/>
</dbReference>
<dbReference type="Pfam" id="PF13847">
    <property type="entry name" value="Methyltransf_31"/>
    <property type="match status" value="1"/>
</dbReference>
<organism evidence="5 6">
    <name type="scientific">Marivita lacus</name>
    <dbReference type="NCBI Taxonomy" id="1323742"/>
    <lineage>
        <taxon>Bacteria</taxon>
        <taxon>Pseudomonadati</taxon>
        <taxon>Pseudomonadota</taxon>
        <taxon>Alphaproteobacteria</taxon>
        <taxon>Rhodobacterales</taxon>
        <taxon>Roseobacteraceae</taxon>
        <taxon>Marivita</taxon>
    </lineage>
</organism>
<dbReference type="Proteomes" id="UP000645462">
    <property type="component" value="Unassembled WGS sequence"/>
</dbReference>
<sequence length="312" mass="34882">MAVKLGPDRYTKPDQADHRLRRIMQVAVDAVGKPLDQCRVLDLACLEGHYAIEFALHGASAVGIELREANIEKAAFAAKSLNLDNVKFYMDDVNNLSAERYGMFDIIICSGILYHLRSTDACALIERMRTCCRGIVILDTFISTHADEIVDLNGRRISGSGYVEHDARATKEEKLADLWASVEHNESFWLSEASLFNVMQDSGFSSCTEIMTPFHPGHSFDRRTYLAFCGKRVKILSSDATDIEKAPDVTDRNSSNIHPSQVRRPMFFKVAKRIIPQKVKDAIKPSLRKMGLLNTSGIPDYLEQKTGGPKAK</sequence>
<evidence type="ECO:0000256" key="2">
    <source>
        <dbReference type="ARBA" id="ARBA00022679"/>
    </source>
</evidence>
<reference evidence="6" key="1">
    <citation type="journal article" date="2019" name="Int. J. Syst. Evol. Microbiol.">
        <title>The Global Catalogue of Microorganisms (GCM) 10K type strain sequencing project: providing services to taxonomists for standard genome sequencing and annotation.</title>
        <authorList>
            <consortium name="The Broad Institute Genomics Platform"/>
            <consortium name="The Broad Institute Genome Sequencing Center for Infectious Disease"/>
            <person name="Wu L."/>
            <person name="Ma J."/>
        </authorList>
    </citation>
    <scope>NUCLEOTIDE SEQUENCE [LARGE SCALE GENOMIC DNA]</scope>
    <source>
        <strain evidence="6">CGMCC 1.12478</strain>
    </source>
</reference>
<protein>
    <submittedName>
        <fullName evidence="5">Methyltransferase</fullName>
    </submittedName>
</protein>
<dbReference type="PANTHER" id="PTHR43464:SF19">
    <property type="entry name" value="UBIQUINONE BIOSYNTHESIS O-METHYLTRANSFERASE, MITOCHONDRIAL"/>
    <property type="match status" value="1"/>
</dbReference>
<dbReference type="CDD" id="cd02440">
    <property type="entry name" value="AdoMet_MTases"/>
    <property type="match status" value="1"/>
</dbReference>
<keyword evidence="2" id="KW-0808">Transferase</keyword>
<dbReference type="InterPro" id="IPR025714">
    <property type="entry name" value="Methyltranfer_dom"/>
</dbReference>